<protein>
    <submittedName>
        <fullName evidence="3">L-ascorbate metabolism protein UlaG (Beta-lactamase superfamily)</fullName>
    </submittedName>
</protein>
<dbReference type="PANTHER" id="PTHR15032:SF4">
    <property type="entry name" value="N-ACYL-PHOSPHATIDYLETHANOLAMINE-HYDROLYZING PHOSPHOLIPASE D"/>
    <property type="match status" value="1"/>
</dbReference>
<evidence type="ECO:0000313" key="4">
    <source>
        <dbReference type="Proteomes" id="UP000245887"/>
    </source>
</evidence>
<dbReference type="RefSeq" id="WP_116919804.1">
    <property type="nucleotide sequence ID" value="NZ_QEKQ01000010.1"/>
</dbReference>
<comment type="caution">
    <text evidence="3">The sequence shown here is derived from an EMBL/GenBank/DDBJ whole genome shotgun (WGS) entry which is preliminary data.</text>
</comment>
<accession>A0A2U1CTL0</accession>
<dbReference type="SUPFAM" id="SSF56281">
    <property type="entry name" value="Metallo-hydrolase/oxidoreductase"/>
    <property type="match status" value="1"/>
</dbReference>
<feature type="region of interest" description="Disordered" evidence="1">
    <location>
        <begin position="1"/>
        <end position="27"/>
    </location>
</feature>
<dbReference type="OrthoDB" id="9805728at2"/>
<evidence type="ECO:0000256" key="1">
    <source>
        <dbReference type="SAM" id="MobiDB-lite"/>
    </source>
</evidence>
<dbReference type="GO" id="GO:0008270">
    <property type="term" value="F:zinc ion binding"/>
    <property type="evidence" value="ECO:0007669"/>
    <property type="project" value="InterPro"/>
</dbReference>
<dbReference type="EMBL" id="QEKQ01000010">
    <property type="protein sequence ID" value="PVY70076.1"/>
    <property type="molecule type" value="Genomic_DNA"/>
</dbReference>
<organism evidence="3 4">
    <name type="scientific">Tamilnaduibacter salinus</name>
    <dbReference type="NCBI Taxonomy" id="1484056"/>
    <lineage>
        <taxon>Bacteria</taxon>
        <taxon>Pseudomonadati</taxon>
        <taxon>Pseudomonadota</taxon>
        <taxon>Gammaproteobacteria</taxon>
        <taxon>Pseudomonadales</taxon>
        <taxon>Marinobacteraceae</taxon>
        <taxon>Tamilnaduibacter</taxon>
    </lineage>
</organism>
<dbReference type="PIRSF" id="PIRSF038896">
    <property type="entry name" value="NAPE-PLD"/>
    <property type="match status" value="1"/>
</dbReference>
<dbReference type="InterPro" id="IPR001279">
    <property type="entry name" value="Metallo-B-lactamas"/>
</dbReference>
<feature type="compositionally biased region" description="Polar residues" evidence="1">
    <location>
        <begin position="1"/>
        <end position="10"/>
    </location>
</feature>
<dbReference type="PANTHER" id="PTHR15032">
    <property type="entry name" value="N-ACYL-PHOSPHATIDYLETHANOLAMINE-HYDROLYZING PHOSPHOLIPASE D"/>
    <property type="match status" value="1"/>
</dbReference>
<dbReference type="Gene3D" id="3.60.15.10">
    <property type="entry name" value="Ribonuclease Z/Hydroxyacylglutathione hydrolase-like"/>
    <property type="match status" value="1"/>
</dbReference>
<dbReference type="Proteomes" id="UP000245887">
    <property type="component" value="Unassembled WGS sequence"/>
</dbReference>
<dbReference type="InterPro" id="IPR024884">
    <property type="entry name" value="NAPE-PLD"/>
</dbReference>
<name>A0A2U1CTL0_9GAMM</name>
<evidence type="ECO:0000259" key="2">
    <source>
        <dbReference type="Pfam" id="PF12706"/>
    </source>
</evidence>
<gene>
    <name evidence="3" type="ORF">C8D92_110107</name>
</gene>
<sequence>MVGSGCSNVNKHYDPNKPYHTPSGFQNRYPHEHNSGWDFIRWQWNRFWSVRPRPAERPIEPVEPDLELIQSNPEDVAVTWIGHATVLLQVAGTNVLTDPQFSDRASPLSFAGPPRHQRPGVALSELPRIDLVVISHNHYDHLDASSVRRLFQQEGGPPRFFIPLGMGEWFREHITDGDGAHLTAMDWWESREYDGFTIQFLPVQHWSSRTPWDQGEQLWGAWAVEHPDYSFFFGGDFGYSEDLRDIGQRTDGFDLAALPIGAYEPRWFMKAFHVNPEEAVQAHLDINARQSLGIHWGTFEGLTDEPLDEPPKELARARKRAGIAEDTFFLLRHGETIRPEYRGRANGRR</sequence>
<dbReference type="GO" id="GO:0070290">
    <property type="term" value="F:N-acylphosphatidylethanolamine-specific phospholipase D activity"/>
    <property type="evidence" value="ECO:0007669"/>
    <property type="project" value="InterPro"/>
</dbReference>
<evidence type="ECO:0000313" key="3">
    <source>
        <dbReference type="EMBL" id="PVY70076.1"/>
    </source>
</evidence>
<dbReference type="AlphaFoldDB" id="A0A2U1CTL0"/>
<dbReference type="Pfam" id="PF12706">
    <property type="entry name" value="Lactamase_B_2"/>
    <property type="match status" value="1"/>
</dbReference>
<feature type="domain" description="Metallo-beta-lactamase" evidence="2">
    <location>
        <begin position="93"/>
        <end position="296"/>
    </location>
</feature>
<proteinExistence type="predicted"/>
<dbReference type="GO" id="GO:0005737">
    <property type="term" value="C:cytoplasm"/>
    <property type="evidence" value="ECO:0007669"/>
    <property type="project" value="TreeGrafter"/>
</dbReference>
<dbReference type="InterPro" id="IPR036866">
    <property type="entry name" value="RibonucZ/Hydroxyglut_hydro"/>
</dbReference>
<reference evidence="3 4" key="1">
    <citation type="submission" date="2018-04" db="EMBL/GenBank/DDBJ databases">
        <title>Genomic Encyclopedia of Type Strains, Phase IV (KMG-IV): sequencing the most valuable type-strain genomes for metagenomic binning, comparative biology and taxonomic classification.</title>
        <authorList>
            <person name="Goeker M."/>
        </authorList>
    </citation>
    <scope>NUCLEOTIDE SEQUENCE [LARGE SCALE GENOMIC DNA]</scope>
    <source>
        <strain evidence="3 4">DSM 28688</strain>
    </source>
</reference>